<protein>
    <recommendedName>
        <fullName evidence="7">THO complex subunit 5</fullName>
    </recommendedName>
</protein>
<evidence type="ECO:0008006" key="7">
    <source>
        <dbReference type="Google" id="ProtNLM"/>
    </source>
</evidence>
<name>A0ABD2XNH5_9HYME</name>
<dbReference type="PANTHER" id="PTHR13375">
    <property type="entry name" value="FMS INTERACTING PROTEIN"/>
    <property type="match status" value="1"/>
</dbReference>
<dbReference type="Proteomes" id="UP001627154">
    <property type="component" value="Unassembled WGS sequence"/>
</dbReference>
<keyword evidence="3" id="KW-0539">Nucleus</keyword>
<dbReference type="InterPro" id="IPR019163">
    <property type="entry name" value="THO_Thoc5"/>
</dbReference>
<feature type="region of interest" description="Disordered" evidence="4">
    <location>
        <begin position="296"/>
        <end position="336"/>
    </location>
</feature>
<dbReference type="EMBL" id="JBJJXI010000018">
    <property type="protein sequence ID" value="KAL3406711.1"/>
    <property type="molecule type" value="Genomic_DNA"/>
</dbReference>
<comment type="subcellular location">
    <subcellularLocation>
        <location evidence="1">Nucleus</location>
    </subcellularLocation>
</comment>
<accession>A0ABD2XNH5</accession>
<dbReference type="AlphaFoldDB" id="A0ABD2XNH5"/>
<evidence type="ECO:0000256" key="1">
    <source>
        <dbReference type="ARBA" id="ARBA00004123"/>
    </source>
</evidence>
<reference evidence="5 6" key="1">
    <citation type="journal article" date="2024" name="bioRxiv">
        <title>A reference genome for Trichogramma kaykai: A tiny desert-dwelling parasitoid wasp with competing sex-ratio distorters.</title>
        <authorList>
            <person name="Culotta J."/>
            <person name="Lindsey A.R."/>
        </authorList>
    </citation>
    <scope>NUCLEOTIDE SEQUENCE [LARGE SCALE GENOMIC DNA]</scope>
    <source>
        <strain evidence="5 6">KSX58</strain>
    </source>
</reference>
<evidence type="ECO:0000313" key="6">
    <source>
        <dbReference type="Proteomes" id="UP001627154"/>
    </source>
</evidence>
<evidence type="ECO:0000256" key="4">
    <source>
        <dbReference type="SAM" id="MobiDB-lite"/>
    </source>
</evidence>
<feature type="region of interest" description="Disordered" evidence="4">
    <location>
        <begin position="1"/>
        <end position="25"/>
    </location>
</feature>
<comment type="caution">
    <text evidence="5">The sequence shown here is derived from an EMBL/GenBank/DDBJ whole genome shotgun (WGS) entry which is preliminary data.</text>
</comment>
<evidence type="ECO:0000313" key="5">
    <source>
        <dbReference type="EMBL" id="KAL3406711.1"/>
    </source>
</evidence>
<dbReference type="PANTHER" id="PTHR13375:SF3">
    <property type="entry name" value="THO COMPLEX SUBUNIT 5 HOMOLOG"/>
    <property type="match status" value="1"/>
</dbReference>
<evidence type="ECO:0000256" key="3">
    <source>
        <dbReference type="ARBA" id="ARBA00023242"/>
    </source>
</evidence>
<feature type="compositionally biased region" description="Polar residues" evidence="4">
    <location>
        <begin position="10"/>
        <end position="25"/>
    </location>
</feature>
<dbReference type="GO" id="GO:0005634">
    <property type="term" value="C:nucleus"/>
    <property type="evidence" value="ECO:0007669"/>
    <property type="project" value="UniProtKB-SubCell"/>
</dbReference>
<keyword evidence="6" id="KW-1185">Reference proteome</keyword>
<comment type="similarity">
    <text evidence="2">Belongs to the THOC5 family.</text>
</comment>
<proteinExistence type="inferred from homology"/>
<organism evidence="5 6">
    <name type="scientific">Trichogramma kaykai</name>
    <dbReference type="NCBI Taxonomy" id="54128"/>
    <lineage>
        <taxon>Eukaryota</taxon>
        <taxon>Metazoa</taxon>
        <taxon>Ecdysozoa</taxon>
        <taxon>Arthropoda</taxon>
        <taxon>Hexapoda</taxon>
        <taxon>Insecta</taxon>
        <taxon>Pterygota</taxon>
        <taxon>Neoptera</taxon>
        <taxon>Endopterygota</taxon>
        <taxon>Hymenoptera</taxon>
        <taxon>Apocrita</taxon>
        <taxon>Proctotrupomorpha</taxon>
        <taxon>Chalcidoidea</taxon>
        <taxon>Trichogrammatidae</taxon>
        <taxon>Trichogramma</taxon>
    </lineage>
</organism>
<evidence type="ECO:0000256" key="2">
    <source>
        <dbReference type="ARBA" id="ARBA00008044"/>
    </source>
</evidence>
<dbReference type="Pfam" id="PF09766">
    <property type="entry name" value="FmiP_Thoc5"/>
    <property type="match status" value="1"/>
</dbReference>
<gene>
    <name evidence="5" type="ORF">TKK_000855</name>
</gene>
<sequence>MGKKEDSDSQKTNSEASSPVRNSEASKANDIYKTIVSYEEEEACRRSSEDDAQLFYKTCDVIRKNMTEIARLKAVKDDANAKDQIKNLQVETALQFIELKKLNRLEKFRTKASRDQLLAAKSNVDNRHLQLQNLLYEVIHLKKDVMKCLQFKSKDEKIELIPEEDFYKEAPESITRPDVTKDDPHQKRLARLEWELTQRKELAVLCDNLSETKKSVASSIESKQSRLDNLAPQLRGILEASKPLQESLGLPLDKIKLEHEKASLLASPLYIIYAKASAFRDACDNTLLVSVEGDEEEAKRISNSDSPQDSDSENDDKSESIQEEAPVHKKRHHRISKEARLEEKKQRILHKHPLSVKIIVSFKDDTKLKLQFFYLTVLKVITVQSDLLTVNLGGISVGDMLVSESVLRELYPGDTGLESPNPANHYQLSKYKLGKFSAHNLGTPYKWAQRMAGLHFVPIEASEQKSVVPDSIQDNVESVLREIKKRVKARLELCAEIRELESGNMPAFPDTDEPIPTKTSTILHQFMISSWKNYCQVFRCMETSDQEYVSTSDIFYEAVLRRENSEMIAFIAIKPDYPKVTSTFRIMFSPQTQPASNKQDIVRDIEREINVMWEKPPTISAQLQRLRACFDIFLETEGCVPREKIFFHPVRGRTRSRPYKYVEIGGGIFTHR</sequence>